<evidence type="ECO:0000256" key="7">
    <source>
        <dbReference type="ARBA" id="ARBA00023054"/>
    </source>
</evidence>
<organism evidence="11 12">
    <name type="scientific">Biomphalaria glabrata</name>
    <name type="common">Bloodfluke planorb</name>
    <name type="synonym">Freshwater snail</name>
    <dbReference type="NCBI Taxonomy" id="6526"/>
    <lineage>
        <taxon>Eukaryota</taxon>
        <taxon>Metazoa</taxon>
        <taxon>Spiralia</taxon>
        <taxon>Lophotrochozoa</taxon>
        <taxon>Mollusca</taxon>
        <taxon>Gastropoda</taxon>
        <taxon>Heterobranchia</taxon>
        <taxon>Euthyneura</taxon>
        <taxon>Panpulmonata</taxon>
        <taxon>Hygrophila</taxon>
        <taxon>Lymnaeoidea</taxon>
        <taxon>Planorbidae</taxon>
        <taxon>Biomphalaria</taxon>
    </lineage>
</organism>
<dbReference type="InterPro" id="IPR028564">
    <property type="entry name" value="MT_TRM10-typ"/>
</dbReference>
<dbReference type="GO" id="GO:0032259">
    <property type="term" value="P:methylation"/>
    <property type="evidence" value="ECO:0007669"/>
    <property type="project" value="UniProtKB-KW"/>
</dbReference>
<evidence type="ECO:0000259" key="10">
    <source>
        <dbReference type="PROSITE" id="PS51675"/>
    </source>
</evidence>
<dbReference type="PROSITE" id="PS51675">
    <property type="entry name" value="SAM_MT_TRM10"/>
    <property type="match status" value="1"/>
</dbReference>
<evidence type="ECO:0000256" key="9">
    <source>
        <dbReference type="ARBA" id="ARBA00029803"/>
    </source>
</evidence>
<dbReference type="VEuPathDB" id="VectorBase:BGLB026464"/>
<comment type="subcellular location">
    <subcellularLocation>
        <location evidence="1">Mitochondrion</location>
    </subcellularLocation>
</comment>
<dbReference type="Proteomes" id="UP000076420">
    <property type="component" value="Unassembled WGS sequence"/>
</dbReference>
<keyword evidence="8" id="KW-0496">Mitochondrion</keyword>
<dbReference type="PANTHER" id="PTHR13563:SF5">
    <property type="entry name" value="TRNA METHYLTRANSFERASE 10 HOMOLOG C"/>
    <property type="match status" value="1"/>
</dbReference>
<dbReference type="EnsemblMetazoa" id="BGLB026464-RB">
    <property type="protein sequence ID" value="BGLB026464-PB"/>
    <property type="gene ID" value="BGLB026464"/>
</dbReference>
<dbReference type="GO" id="GO:0005739">
    <property type="term" value="C:mitochondrion"/>
    <property type="evidence" value="ECO:0007669"/>
    <property type="project" value="UniProtKB-SubCell"/>
</dbReference>
<evidence type="ECO:0000256" key="8">
    <source>
        <dbReference type="ARBA" id="ARBA00023128"/>
    </source>
</evidence>
<evidence type="ECO:0000256" key="2">
    <source>
        <dbReference type="ARBA" id="ARBA00022603"/>
    </source>
</evidence>
<keyword evidence="2" id="KW-0489">Methyltransferase</keyword>
<keyword evidence="7" id="KW-0175">Coiled coil</keyword>
<dbReference type="CDD" id="cd18102">
    <property type="entry name" value="Trm10_MRRP1"/>
    <property type="match status" value="1"/>
</dbReference>
<evidence type="ECO:0000256" key="4">
    <source>
        <dbReference type="ARBA" id="ARBA00022691"/>
    </source>
</evidence>
<keyword evidence="5" id="KW-0819">tRNA processing</keyword>
<dbReference type="VEuPathDB" id="VectorBase:BGLAX_040901"/>
<keyword evidence="4" id="KW-0949">S-adenosyl-L-methionine</keyword>
<dbReference type="GO" id="GO:0008168">
    <property type="term" value="F:methyltransferase activity"/>
    <property type="evidence" value="ECO:0007669"/>
    <property type="project" value="UniProtKB-KW"/>
</dbReference>
<dbReference type="InterPro" id="IPR038459">
    <property type="entry name" value="MT_TRM10-typ_sf"/>
</dbReference>
<dbReference type="OrthoDB" id="278300at2759"/>
<reference evidence="11" key="1">
    <citation type="submission" date="2020-05" db="UniProtKB">
        <authorList>
            <consortium name="EnsemblMetazoa"/>
        </authorList>
    </citation>
    <scope>IDENTIFICATION</scope>
    <source>
        <strain evidence="11">BB02</strain>
    </source>
</reference>
<sequence length="462" mass="53326">MGCSRHNCFSETSTIKKGREANAPKRFPYINIMALTPKQVLGFKSWKYIVHSTSRSETFYTFKNILTNHFTYSSLVTIRLNSAWHGITTPSKVGRKHELLQTVAPCRITRAASIQSHIVADFTQDLNLEELRAESKKDKNNKDARTITKIKEAIAKRCDEAISNLNDENKKKLKVIQLEHNFLYSEGNFIPSEEEMTSENWLEALNLSTKSQRLKYYLFLMKKIQIKKNAKQKALEKGDQKFVSSNPMNSYEHGHIFMRIYESSMKRALNYNLANAMQFGLPLVIDMDYMDYMKPAEVKNTVNQLLTLYSINRADPKMPYHLHFTSCPENHAMYRMLQIELQDNEHFLATVTDKSYLDVFDNEKLVYLSPDARAIMKKFDPEAVYIIGAFNDKATQQPVSFARAKQQGIRAMRLPFDEHVSWNLGGKSITLNQMMEIMSGIKNGVSWKEAIQSAVPRRKIRS</sequence>
<dbReference type="GO" id="GO:0070131">
    <property type="term" value="P:positive regulation of mitochondrial translation"/>
    <property type="evidence" value="ECO:0007669"/>
    <property type="project" value="TreeGrafter"/>
</dbReference>
<protein>
    <recommendedName>
        <fullName evidence="9">RNA (guanine-9-)-methyltransferase domain-containing protein 1</fullName>
    </recommendedName>
</protein>
<dbReference type="GO" id="GO:0097745">
    <property type="term" value="P:mitochondrial tRNA 5'-end processing"/>
    <property type="evidence" value="ECO:0007669"/>
    <property type="project" value="TreeGrafter"/>
</dbReference>
<dbReference type="GO" id="GO:0005654">
    <property type="term" value="C:nucleoplasm"/>
    <property type="evidence" value="ECO:0007669"/>
    <property type="project" value="TreeGrafter"/>
</dbReference>
<evidence type="ECO:0000313" key="11">
    <source>
        <dbReference type="EnsemblMetazoa" id="BGLB026464-PB"/>
    </source>
</evidence>
<dbReference type="AlphaFoldDB" id="A0A2C9L2V1"/>
<dbReference type="InterPro" id="IPR007356">
    <property type="entry name" value="tRNA_m1G_MeTrfase_euk"/>
</dbReference>
<feature type="domain" description="SAM-dependent MTase TRM10-type" evidence="10">
    <location>
        <begin position="269"/>
        <end position="462"/>
    </location>
</feature>
<dbReference type="GO" id="GO:0000049">
    <property type="term" value="F:tRNA binding"/>
    <property type="evidence" value="ECO:0007669"/>
    <property type="project" value="TreeGrafter"/>
</dbReference>
<evidence type="ECO:0000256" key="3">
    <source>
        <dbReference type="ARBA" id="ARBA00022679"/>
    </source>
</evidence>
<name>A0A2C9L2V1_BIOGL</name>
<keyword evidence="3" id="KW-0808">Transferase</keyword>
<evidence type="ECO:0000256" key="6">
    <source>
        <dbReference type="ARBA" id="ARBA00022946"/>
    </source>
</evidence>
<dbReference type="PANTHER" id="PTHR13563">
    <property type="entry name" value="TRNA (GUANINE-9-) METHYLTRANSFERASE"/>
    <property type="match status" value="1"/>
</dbReference>
<dbReference type="KEGG" id="bgt:106061571"/>
<dbReference type="STRING" id="6526.A0A2C9L2V1"/>
<evidence type="ECO:0000313" key="12">
    <source>
        <dbReference type="Proteomes" id="UP000076420"/>
    </source>
</evidence>
<gene>
    <name evidence="11" type="primary">106061571</name>
</gene>
<evidence type="ECO:0000256" key="5">
    <source>
        <dbReference type="ARBA" id="ARBA00022694"/>
    </source>
</evidence>
<keyword evidence="6" id="KW-0809">Transit peptide</keyword>
<evidence type="ECO:0000256" key="1">
    <source>
        <dbReference type="ARBA" id="ARBA00004173"/>
    </source>
</evidence>
<proteinExistence type="predicted"/>
<accession>A0A2C9L2V1</accession>
<dbReference type="Gene3D" id="3.40.1280.30">
    <property type="match status" value="1"/>
</dbReference>
<dbReference type="InterPro" id="IPR025812">
    <property type="entry name" value="Trm10_C_MTase_dom"/>
</dbReference>